<dbReference type="PANTHER" id="PTHR43772">
    <property type="entry name" value="ENDO-1,4-BETA-XYLANASE"/>
    <property type="match status" value="1"/>
</dbReference>
<protein>
    <submittedName>
        <fullName evidence="6">Glycosyl hydrolase</fullName>
    </submittedName>
</protein>
<evidence type="ECO:0000256" key="5">
    <source>
        <dbReference type="PIRSR" id="PIRSR606710-2"/>
    </source>
</evidence>
<dbReference type="CDD" id="cd18827">
    <property type="entry name" value="GH43_XlnD-like"/>
    <property type="match status" value="1"/>
</dbReference>
<dbReference type="AlphaFoldDB" id="A0A7C8MIM4"/>
<feature type="site" description="Important for catalytic activity, responsible for pKa modulation of the active site Glu and correct orientation of both the proton donor and substrate" evidence="5">
    <location>
        <position position="227"/>
    </location>
</feature>
<sequence length="629" mass="68744">MCGHRNIFHIKLFTLLTTDRTLLNNEITDTLHLFSISMRNSSMYQSGMFACFHRLCLAIQIAIFLSASTTFSFPTPKSEKNLDDSLLSYTTAEAGNPFVEGWYADPDTAIYEGQYWIYPTASDVYEKQTYLDAFSSPDLIHWTKHGNILTVASVKWATKAMWAPASVFRNGKYYLYFSANDIQEGEPEKGLIGGVGVAVADRPEGPYVDALGKPLIGEYHNGAQPIDQDVFIDDDGQAYIYYGGHGFANVAKLNEDMITLGKMADGSTFKSITPESYVEGPQMLKRNGIYYFMWSEGGWGLPNYAVSYAMADNPLGPFQRRAKILEQDSAVAKSSGHNGVLNVPGTDIYYIFYHRRALSDTARDHRALAYDRMYFNDDGSIAPVRMRVHDNFADGNMLGWTTAGGQWAVRDQHLAVATRAGTGLAVLDTNFADVVFDATVAVPDASAGSGSAGLIFRATRTESVFRGYYVGISTSGVLSLQAFSGPQLELSSVSAPTAQLDQGSAEYRISVAAIGDRIEVYVGDMEVPKLAVSDRTFVSGMTGVVGIDVDAWFGDVVVERPQHSLTTTPLPTLPLSLDSSVLANASQQATLIVHVVTTPTPMQRPPHRIASHHIVVLIRHHGAVGRAVK</sequence>
<dbReference type="Proteomes" id="UP000481861">
    <property type="component" value="Unassembled WGS sequence"/>
</dbReference>
<proteinExistence type="inferred from homology"/>
<dbReference type="Pfam" id="PF04616">
    <property type="entry name" value="Glyco_hydro_43"/>
    <property type="match status" value="1"/>
</dbReference>
<dbReference type="GO" id="GO:0005975">
    <property type="term" value="P:carbohydrate metabolic process"/>
    <property type="evidence" value="ECO:0007669"/>
    <property type="project" value="InterPro"/>
</dbReference>
<comment type="similarity">
    <text evidence="1">Belongs to the glycosyl hydrolase 43 family.</text>
</comment>
<keyword evidence="7" id="KW-1185">Reference proteome</keyword>
<keyword evidence="2 6" id="KW-0378">Hydrolase</keyword>
<evidence type="ECO:0000256" key="4">
    <source>
        <dbReference type="ARBA" id="ARBA00023295"/>
    </source>
</evidence>
<accession>A0A7C8MIM4</accession>
<dbReference type="Gene3D" id="2.115.10.20">
    <property type="entry name" value="Glycosyl hydrolase domain, family 43"/>
    <property type="match status" value="1"/>
</dbReference>
<organism evidence="6 7">
    <name type="scientific">Massariosphaeria phaeospora</name>
    <dbReference type="NCBI Taxonomy" id="100035"/>
    <lineage>
        <taxon>Eukaryota</taxon>
        <taxon>Fungi</taxon>
        <taxon>Dikarya</taxon>
        <taxon>Ascomycota</taxon>
        <taxon>Pezizomycotina</taxon>
        <taxon>Dothideomycetes</taxon>
        <taxon>Pleosporomycetidae</taxon>
        <taxon>Pleosporales</taxon>
        <taxon>Pleosporales incertae sedis</taxon>
        <taxon>Massariosphaeria</taxon>
    </lineage>
</organism>
<dbReference type="InterPro" id="IPR052176">
    <property type="entry name" value="Glycosyl_Hydrlase_43_Enz"/>
</dbReference>
<dbReference type="InterPro" id="IPR006710">
    <property type="entry name" value="Glyco_hydro_43"/>
</dbReference>
<dbReference type="GO" id="GO:0004553">
    <property type="term" value="F:hydrolase activity, hydrolyzing O-glycosyl compounds"/>
    <property type="evidence" value="ECO:0007669"/>
    <property type="project" value="InterPro"/>
</dbReference>
<dbReference type="SUPFAM" id="SSF75005">
    <property type="entry name" value="Arabinanase/levansucrase/invertase"/>
    <property type="match status" value="1"/>
</dbReference>
<evidence type="ECO:0000313" key="6">
    <source>
        <dbReference type="EMBL" id="KAF2877275.1"/>
    </source>
</evidence>
<reference evidence="6 7" key="1">
    <citation type="submission" date="2020-01" db="EMBL/GenBank/DDBJ databases">
        <authorList>
            <consortium name="DOE Joint Genome Institute"/>
            <person name="Haridas S."/>
            <person name="Albert R."/>
            <person name="Binder M."/>
            <person name="Bloem J."/>
            <person name="Labutti K."/>
            <person name="Salamov A."/>
            <person name="Andreopoulos B."/>
            <person name="Baker S.E."/>
            <person name="Barry K."/>
            <person name="Bills G."/>
            <person name="Bluhm B.H."/>
            <person name="Cannon C."/>
            <person name="Castanera R."/>
            <person name="Culley D.E."/>
            <person name="Daum C."/>
            <person name="Ezra D."/>
            <person name="Gonzalez J.B."/>
            <person name="Henrissat B."/>
            <person name="Kuo A."/>
            <person name="Liang C."/>
            <person name="Lipzen A."/>
            <person name="Lutzoni F."/>
            <person name="Magnuson J."/>
            <person name="Mondo S."/>
            <person name="Nolan M."/>
            <person name="Ohm R."/>
            <person name="Pangilinan J."/>
            <person name="Park H.-J.H."/>
            <person name="Ramirez L."/>
            <person name="Alfaro M."/>
            <person name="Sun H."/>
            <person name="Tritt A."/>
            <person name="Yoshinaga Y."/>
            <person name="Zwiers L.-H.L."/>
            <person name="Turgeon B.G."/>
            <person name="Goodwin S.B."/>
            <person name="Spatafora J.W."/>
            <person name="Crous P.W."/>
            <person name="Grigoriev I.V."/>
        </authorList>
    </citation>
    <scope>NUCLEOTIDE SEQUENCE [LARGE SCALE GENOMIC DNA]</scope>
    <source>
        <strain evidence="6 7">CBS 611.86</strain>
    </source>
</reference>
<evidence type="ECO:0000313" key="7">
    <source>
        <dbReference type="Proteomes" id="UP000481861"/>
    </source>
</evidence>
<keyword evidence="3" id="KW-0119">Carbohydrate metabolism</keyword>
<evidence type="ECO:0000256" key="2">
    <source>
        <dbReference type="ARBA" id="ARBA00022801"/>
    </source>
</evidence>
<dbReference type="PANTHER" id="PTHR43772:SF2">
    <property type="entry name" value="PUTATIVE (AFU_ORTHOLOGUE AFUA_2G04480)-RELATED"/>
    <property type="match status" value="1"/>
</dbReference>
<evidence type="ECO:0000256" key="1">
    <source>
        <dbReference type="ARBA" id="ARBA00009865"/>
    </source>
</evidence>
<dbReference type="OrthoDB" id="19657at2759"/>
<dbReference type="InterPro" id="IPR023296">
    <property type="entry name" value="Glyco_hydro_beta-prop_sf"/>
</dbReference>
<comment type="caution">
    <text evidence="6">The sequence shown here is derived from an EMBL/GenBank/DDBJ whole genome shotgun (WGS) entry which is preliminary data.</text>
</comment>
<dbReference type="Gene3D" id="2.60.120.560">
    <property type="entry name" value="Exo-inulinase, domain 1"/>
    <property type="match status" value="1"/>
</dbReference>
<gene>
    <name evidence="6" type="ORF">BDV95DRAFT_589877</name>
</gene>
<evidence type="ECO:0000256" key="3">
    <source>
        <dbReference type="ARBA" id="ARBA00023277"/>
    </source>
</evidence>
<keyword evidence="4" id="KW-0326">Glycosidase</keyword>
<dbReference type="EMBL" id="JAADJZ010000002">
    <property type="protein sequence ID" value="KAF2877275.1"/>
    <property type="molecule type" value="Genomic_DNA"/>
</dbReference>
<name>A0A7C8MIM4_9PLEO</name>